<evidence type="ECO:0000313" key="2">
    <source>
        <dbReference type="Proteomes" id="UP000250235"/>
    </source>
</evidence>
<evidence type="ECO:0000313" key="1">
    <source>
        <dbReference type="EMBL" id="KZV31842.1"/>
    </source>
</evidence>
<sequence>MLAGFTTEEAEADTIAEQGLKRVNRIPKRRNLAKNGVAHCTVVSLARWTVSEGIAQASCENVIWNRIYEVCWKKCRRRR</sequence>
<reference evidence="1 2" key="1">
    <citation type="journal article" date="2015" name="Proc. Natl. Acad. Sci. U.S.A.">
        <title>The resurrection genome of Boea hygrometrica: A blueprint for survival of dehydration.</title>
        <authorList>
            <person name="Xiao L."/>
            <person name="Yang G."/>
            <person name="Zhang L."/>
            <person name="Yang X."/>
            <person name="Zhao S."/>
            <person name="Ji Z."/>
            <person name="Zhou Q."/>
            <person name="Hu M."/>
            <person name="Wang Y."/>
            <person name="Chen M."/>
            <person name="Xu Y."/>
            <person name="Jin H."/>
            <person name="Xiao X."/>
            <person name="Hu G."/>
            <person name="Bao F."/>
            <person name="Hu Y."/>
            <person name="Wan P."/>
            <person name="Li L."/>
            <person name="Deng X."/>
            <person name="Kuang T."/>
            <person name="Xiang C."/>
            <person name="Zhu J.K."/>
            <person name="Oliver M.J."/>
            <person name="He Y."/>
        </authorList>
    </citation>
    <scope>NUCLEOTIDE SEQUENCE [LARGE SCALE GENOMIC DNA]</scope>
    <source>
        <strain evidence="2">cv. XS01</strain>
    </source>
</reference>
<dbReference type="AlphaFoldDB" id="A0A2Z7BBX7"/>
<dbReference type="Proteomes" id="UP000250235">
    <property type="component" value="Unassembled WGS sequence"/>
</dbReference>
<organism evidence="1 2">
    <name type="scientific">Dorcoceras hygrometricum</name>
    <dbReference type="NCBI Taxonomy" id="472368"/>
    <lineage>
        <taxon>Eukaryota</taxon>
        <taxon>Viridiplantae</taxon>
        <taxon>Streptophyta</taxon>
        <taxon>Embryophyta</taxon>
        <taxon>Tracheophyta</taxon>
        <taxon>Spermatophyta</taxon>
        <taxon>Magnoliopsida</taxon>
        <taxon>eudicotyledons</taxon>
        <taxon>Gunneridae</taxon>
        <taxon>Pentapetalae</taxon>
        <taxon>asterids</taxon>
        <taxon>lamiids</taxon>
        <taxon>Lamiales</taxon>
        <taxon>Gesneriaceae</taxon>
        <taxon>Didymocarpoideae</taxon>
        <taxon>Trichosporeae</taxon>
        <taxon>Loxocarpinae</taxon>
        <taxon>Dorcoceras</taxon>
    </lineage>
</organism>
<name>A0A2Z7BBX7_9LAMI</name>
<accession>A0A2Z7BBX7</accession>
<dbReference type="EMBL" id="KV007375">
    <property type="protein sequence ID" value="KZV31842.1"/>
    <property type="molecule type" value="Genomic_DNA"/>
</dbReference>
<proteinExistence type="predicted"/>
<keyword evidence="2" id="KW-1185">Reference proteome</keyword>
<protein>
    <submittedName>
        <fullName evidence="1">Uncharacterized protein</fullName>
    </submittedName>
</protein>
<gene>
    <name evidence="1" type="ORF">F511_44872</name>
</gene>